<keyword evidence="2" id="KW-1185">Reference proteome</keyword>
<accession>A0ABQ9YX49</accession>
<organism evidence="1 2">
    <name type="scientific">Daphnia magna</name>
    <dbReference type="NCBI Taxonomy" id="35525"/>
    <lineage>
        <taxon>Eukaryota</taxon>
        <taxon>Metazoa</taxon>
        <taxon>Ecdysozoa</taxon>
        <taxon>Arthropoda</taxon>
        <taxon>Crustacea</taxon>
        <taxon>Branchiopoda</taxon>
        <taxon>Diplostraca</taxon>
        <taxon>Cladocera</taxon>
        <taxon>Anomopoda</taxon>
        <taxon>Daphniidae</taxon>
        <taxon>Daphnia</taxon>
    </lineage>
</organism>
<gene>
    <name evidence="1" type="ORF">OUZ56_006488</name>
</gene>
<dbReference type="EMBL" id="JAOYFB010000001">
    <property type="protein sequence ID" value="KAK4004765.1"/>
    <property type="molecule type" value="Genomic_DNA"/>
</dbReference>
<comment type="caution">
    <text evidence="1">The sequence shown here is derived from an EMBL/GenBank/DDBJ whole genome shotgun (WGS) entry which is preliminary data.</text>
</comment>
<evidence type="ECO:0000313" key="1">
    <source>
        <dbReference type="EMBL" id="KAK4004765.1"/>
    </source>
</evidence>
<reference evidence="1 2" key="1">
    <citation type="journal article" date="2023" name="Nucleic Acids Res.">
        <title>The hologenome of Daphnia magna reveals possible DNA methylation and microbiome-mediated evolution of the host genome.</title>
        <authorList>
            <person name="Chaturvedi A."/>
            <person name="Li X."/>
            <person name="Dhandapani V."/>
            <person name="Marshall H."/>
            <person name="Kissane S."/>
            <person name="Cuenca-Cambronero M."/>
            <person name="Asole G."/>
            <person name="Calvet F."/>
            <person name="Ruiz-Romero M."/>
            <person name="Marangio P."/>
            <person name="Guigo R."/>
            <person name="Rago D."/>
            <person name="Mirbahai L."/>
            <person name="Eastwood N."/>
            <person name="Colbourne J.K."/>
            <person name="Zhou J."/>
            <person name="Mallon E."/>
            <person name="Orsini L."/>
        </authorList>
    </citation>
    <scope>NUCLEOTIDE SEQUENCE [LARGE SCALE GENOMIC DNA]</scope>
    <source>
        <strain evidence="1">LRV0_1</strain>
    </source>
</reference>
<name>A0ABQ9YX49_9CRUS</name>
<dbReference type="Proteomes" id="UP001234178">
    <property type="component" value="Unassembled WGS sequence"/>
</dbReference>
<proteinExistence type="predicted"/>
<evidence type="ECO:0000313" key="2">
    <source>
        <dbReference type="Proteomes" id="UP001234178"/>
    </source>
</evidence>
<sequence length="61" mass="7120">MPDSSHRHSKREIGLDVRERGLNKRRFTLLYGQEKMIQELEIALNISEFAADSINNVHNLK</sequence>
<protein>
    <submittedName>
        <fullName evidence="1">Uncharacterized protein</fullName>
    </submittedName>
</protein>